<dbReference type="GO" id="GO:0003677">
    <property type="term" value="F:DNA binding"/>
    <property type="evidence" value="ECO:0007669"/>
    <property type="project" value="InterPro"/>
</dbReference>
<dbReference type="AlphaFoldDB" id="A0A3B0VJF7"/>
<dbReference type="GO" id="GO:0004803">
    <property type="term" value="F:transposase activity"/>
    <property type="evidence" value="ECO:0007669"/>
    <property type="project" value="InterPro"/>
</dbReference>
<reference evidence="1" key="1">
    <citation type="submission" date="2018-06" db="EMBL/GenBank/DDBJ databases">
        <authorList>
            <person name="Zhirakovskaya E."/>
        </authorList>
    </citation>
    <scope>NUCLEOTIDE SEQUENCE</scope>
</reference>
<organism evidence="1">
    <name type="scientific">hydrothermal vent metagenome</name>
    <dbReference type="NCBI Taxonomy" id="652676"/>
    <lineage>
        <taxon>unclassified sequences</taxon>
        <taxon>metagenomes</taxon>
        <taxon>ecological metagenomes</taxon>
    </lineage>
</organism>
<accession>A0A3B0VJF7</accession>
<name>A0A3B0VJF7_9ZZZZ</name>
<dbReference type="EMBL" id="UOEW01000280">
    <property type="protein sequence ID" value="VAW40680.1"/>
    <property type="molecule type" value="Genomic_DNA"/>
</dbReference>
<dbReference type="GO" id="GO:0006313">
    <property type="term" value="P:DNA transposition"/>
    <property type="evidence" value="ECO:0007669"/>
    <property type="project" value="InterPro"/>
</dbReference>
<dbReference type="InterPro" id="IPR036515">
    <property type="entry name" value="Transposase_17_sf"/>
</dbReference>
<evidence type="ECO:0008006" key="2">
    <source>
        <dbReference type="Google" id="ProtNLM"/>
    </source>
</evidence>
<evidence type="ECO:0000313" key="1">
    <source>
        <dbReference type="EMBL" id="VAW40680.1"/>
    </source>
</evidence>
<proteinExistence type="predicted"/>
<sequence length="55" mass="6412">MARLPRLNVPGIPQHVVQRGNNRQVCFFNDQDYAVYLDKLKEYSRKYDVTACHSG</sequence>
<protein>
    <recommendedName>
        <fullName evidence="2">Transposase</fullName>
    </recommendedName>
</protein>
<gene>
    <name evidence="1" type="ORF">MNBD_GAMMA01-1144</name>
</gene>
<dbReference type="SUPFAM" id="SSF143422">
    <property type="entry name" value="Transposase IS200-like"/>
    <property type="match status" value="1"/>
</dbReference>